<organism evidence="1 2">
    <name type="scientific">Faecalibacterium prausnitzii</name>
    <dbReference type="NCBI Taxonomy" id="853"/>
    <lineage>
        <taxon>Bacteria</taxon>
        <taxon>Bacillati</taxon>
        <taxon>Bacillota</taxon>
        <taxon>Clostridia</taxon>
        <taxon>Eubacteriales</taxon>
        <taxon>Oscillospiraceae</taxon>
        <taxon>Faecalibacterium</taxon>
    </lineage>
</organism>
<name>A0A6L5TDN9_9FIRM</name>
<reference evidence="1 2" key="1">
    <citation type="journal article" date="2019" name="Nat. Med.">
        <title>A library of human gut bacterial isolates paired with longitudinal multiomics data enables mechanistic microbiome research.</title>
        <authorList>
            <person name="Poyet M."/>
            <person name="Groussin M."/>
            <person name="Gibbons S.M."/>
            <person name="Avila-Pacheco J."/>
            <person name="Jiang X."/>
            <person name="Kearney S.M."/>
            <person name="Perrotta A.R."/>
            <person name="Berdy B."/>
            <person name="Zhao S."/>
            <person name="Lieberman T.D."/>
            <person name="Swanson P.K."/>
            <person name="Smith M."/>
            <person name="Roesemann S."/>
            <person name="Alexander J.E."/>
            <person name="Rich S.A."/>
            <person name="Livny J."/>
            <person name="Vlamakis H."/>
            <person name="Clish C."/>
            <person name="Bullock K."/>
            <person name="Deik A."/>
            <person name="Scott J."/>
            <person name="Pierce K.A."/>
            <person name="Xavier R.J."/>
            <person name="Alm E.J."/>
        </authorList>
    </citation>
    <scope>NUCLEOTIDE SEQUENCE [LARGE SCALE GENOMIC DNA]</scope>
    <source>
        <strain evidence="1 2">BIOML-B9</strain>
    </source>
</reference>
<comment type="caution">
    <text evidence="1">The sequence shown here is derived from an EMBL/GenBank/DDBJ whole genome shotgun (WGS) entry which is preliminary data.</text>
</comment>
<gene>
    <name evidence="1" type="ORF">GKD85_02475</name>
</gene>
<evidence type="ECO:0000313" key="1">
    <source>
        <dbReference type="EMBL" id="MSC79696.1"/>
    </source>
</evidence>
<dbReference type="InterPro" id="IPR046146">
    <property type="entry name" value="DUF6148"/>
</dbReference>
<protein>
    <recommendedName>
        <fullName evidence="3">Phage protein</fullName>
    </recommendedName>
</protein>
<proteinExistence type="predicted"/>
<dbReference type="RefSeq" id="WP_154252016.1">
    <property type="nucleotide sequence ID" value="NZ_WKPZ01000004.1"/>
</dbReference>
<dbReference type="EMBL" id="WKQE01000002">
    <property type="protein sequence ID" value="MSC79696.1"/>
    <property type="molecule type" value="Genomic_DNA"/>
</dbReference>
<dbReference type="Proteomes" id="UP000477010">
    <property type="component" value="Unassembled WGS sequence"/>
</dbReference>
<evidence type="ECO:0008006" key="3">
    <source>
        <dbReference type="Google" id="ProtNLM"/>
    </source>
</evidence>
<dbReference type="AlphaFoldDB" id="A0A6L5TDN9"/>
<accession>A0A6L5TDN9</accession>
<sequence length="77" mass="9039">MAGITLEQAEAKLQTWMEAEEKIASGQGYSIGDRRLTRADLYTVRGEIEYWNNKVKELEAAEQSRRNRMYRFVPRDI</sequence>
<evidence type="ECO:0000313" key="2">
    <source>
        <dbReference type="Proteomes" id="UP000477010"/>
    </source>
</evidence>
<dbReference type="Pfam" id="PF19645">
    <property type="entry name" value="DUF6148"/>
    <property type="match status" value="1"/>
</dbReference>